<dbReference type="Pfam" id="PF11954">
    <property type="entry name" value="DUF3471"/>
    <property type="match status" value="1"/>
</dbReference>
<reference evidence="7 8" key="1">
    <citation type="journal article" date="2018" name="BMC Genomics">
        <title>Genomic evidence for intraspecific hybridization in a clonal and extremely halotolerant yeast.</title>
        <authorList>
            <person name="Gostincar C."/>
            <person name="Stajich J.E."/>
            <person name="Zupancic J."/>
            <person name="Zalar P."/>
            <person name="Gunde-Cimerman N."/>
        </authorList>
    </citation>
    <scope>NUCLEOTIDE SEQUENCE [LARGE SCALE GENOMIC DNA]</scope>
    <source>
        <strain evidence="6 8">EXF-6654</strain>
        <strain evidence="5 7">EXF-6656</strain>
    </source>
</reference>
<protein>
    <recommendedName>
        <fullName evidence="9">Beta-lactamase-related domain-containing protein</fullName>
    </recommendedName>
</protein>
<evidence type="ECO:0000256" key="1">
    <source>
        <dbReference type="ARBA" id="ARBA00038215"/>
    </source>
</evidence>
<dbReference type="InterPro" id="IPR021860">
    <property type="entry name" value="Peptidase_S12_Pab87-rel_C"/>
</dbReference>
<evidence type="ECO:0008006" key="9">
    <source>
        <dbReference type="Google" id="ProtNLM"/>
    </source>
</evidence>
<gene>
    <name evidence="6" type="ORF">D0868_01658</name>
    <name evidence="5" type="ORF">D0869_09808</name>
</gene>
<name>A0A3M6WGV5_HORWE</name>
<dbReference type="SUPFAM" id="SSF56601">
    <property type="entry name" value="beta-lactamase/transpeptidase-like"/>
    <property type="match status" value="1"/>
</dbReference>
<evidence type="ECO:0000259" key="3">
    <source>
        <dbReference type="Pfam" id="PF00144"/>
    </source>
</evidence>
<dbReference type="VEuPathDB" id="FungiDB:BTJ68_03681"/>
<evidence type="ECO:0000313" key="5">
    <source>
        <dbReference type="EMBL" id="RMX77536.1"/>
    </source>
</evidence>
<evidence type="ECO:0000313" key="6">
    <source>
        <dbReference type="EMBL" id="RMY14078.1"/>
    </source>
</evidence>
<dbReference type="EMBL" id="QWIK01000077">
    <property type="protein sequence ID" value="RMY14078.1"/>
    <property type="molecule type" value="Genomic_DNA"/>
</dbReference>
<evidence type="ECO:0000313" key="8">
    <source>
        <dbReference type="Proteomes" id="UP000282582"/>
    </source>
</evidence>
<dbReference type="AlphaFoldDB" id="A0A3M6WGV5"/>
<dbReference type="OrthoDB" id="552049at2759"/>
<dbReference type="PANTHER" id="PTHR46825">
    <property type="entry name" value="D-ALANYL-D-ALANINE-CARBOXYPEPTIDASE/ENDOPEPTIDASE AMPH"/>
    <property type="match status" value="1"/>
</dbReference>
<comment type="similarity">
    <text evidence="1">Belongs to the peptidase S12 family.</text>
</comment>
<dbReference type="Proteomes" id="UP000282582">
    <property type="component" value="Unassembled WGS sequence"/>
</dbReference>
<keyword evidence="2" id="KW-0732">Signal</keyword>
<evidence type="ECO:0000259" key="4">
    <source>
        <dbReference type="Pfam" id="PF11954"/>
    </source>
</evidence>
<feature type="signal peptide" evidence="2">
    <location>
        <begin position="1"/>
        <end position="16"/>
    </location>
</feature>
<feature type="domain" description="Beta-lactamase-related" evidence="3">
    <location>
        <begin position="51"/>
        <end position="379"/>
    </location>
</feature>
<dbReference type="Proteomes" id="UP000281245">
    <property type="component" value="Unassembled WGS sequence"/>
</dbReference>
<proteinExistence type="inferred from homology"/>
<dbReference type="Pfam" id="PF00144">
    <property type="entry name" value="Beta-lactamase"/>
    <property type="match status" value="1"/>
</dbReference>
<feature type="chain" id="PRO_5036085863" description="Beta-lactamase-related domain-containing protein" evidence="2">
    <location>
        <begin position="17"/>
        <end position="550"/>
    </location>
</feature>
<sequence length="550" mass="61231">MLLSLLSLTQTTCALSSWLGLGSQYPLSRSDHGKDYQPFTEDFNAFVNNSMSEFLAPGLTIAIVHGNATYAKGYGYSNLERLEEMTPRTLFFAGSTTKSFTAATMSKLVESNESAYAAIDWDSKLADLIRKEFVLSDEYASNHISLTDALSHRTGMPRHDISWVNGNVSVKHQVQQLRHLPLHRELRAGWEYCNLMFTAVSHAIETITNTSMATLLRQWIWEPLGMHETFYNLADALNYAENSGGRVNMATGYLYDNLTSHSMVPVPFSHLPPENGAGGVISNVLDYTRWIRTFLHPENNSNPISAQTVKMMTSAHMPVPETTWPYTGGIGWYGLGLTGGIYKDLVVNGHDGAVNGYMTSMLWIPESDFGVVVMQNTYSLAANIVVWRIIDDFLQVPVNEKLDGATMARKSQADRLRRLENARERLYPGNAGITPIKPSLPLKAYEGTYRHPAYNDFTVTTPRGGTYDGQNTVPSLSMAPSEGAYLNISTTLEHVNGEHWLARFHMGTPGNWMVEDAVKSRFEIGASGKVQGLWFQAEPALDELAWFEKV</sequence>
<feature type="domain" description="Peptidase S12 Pab87-related C-terminal" evidence="4">
    <location>
        <begin position="435"/>
        <end position="543"/>
    </location>
</feature>
<comment type="caution">
    <text evidence="5">The sequence shown here is derived from an EMBL/GenBank/DDBJ whole genome shotgun (WGS) entry which is preliminary data.</text>
</comment>
<dbReference type="InterPro" id="IPR050491">
    <property type="entry name" value="AmpC-like"/>
</dbReference>
<dbReference type="EMBL" id="QWIJ01000949">
    <property type="protein sequence ID" value="RMX77536.1"/>
    <property type="molecule type" value="Genomic_DNA"/>
</dbReference>
<accession>A0A3M6WGV5</accession>
<evidence type="ECO:0000313" key="7">
    <source>
        <dbReference type="Proteomes" id="UP000281245"/>
    </source>
</evidence>
<dbReference type="InterPro" id="IPR012338">
    <property type="entry name" value="Beta-lactam/transpept-like"/>
</dbReference>
<evidence type="ECO:0000256" key="2">
    <source>
        <dbReference type="SAM" id="SignalP"/>
    </source>
</evidence>
<organism evidence="5 7">
    <name type="scientific">Hortaea werneckii</name>
    <name type="common">Black yeast</name>
    <name type="synonym">Cladosporium werneckii</name>
    <dbReference type="NCBI Taxonomy" id="91943"/>
    <lineage>
        <taxon>Eukaryota</taxon>
        <taxon>Fungi</taxon>
        <taxon>Dikarya</taxon>
        <taxon>Ascomycota</taxon>
        <taxon>Pezizomycotina</taxon>
        <taxon>Dothideomycetes</taxon>
        <taxon>Dothideomycetidae</taxon>
        <taxon>Mycosphaerellales</taxon>
        <taxon>Teratosphaeriaceae</taxon>
        <taxon>Hortaea</taxon>
    </lineage>
</organism>
<dbReference type="PANTHER" id="PTHR46825:SF15">
    <property type="entry name" value="BETA-LACTAMASE-RELATED DOMAIN-CONTAINING PROTEIN"/>
    <property type="match status" value="1"/>
</dbReference>
<dbReference type="InterPro" id="IPR001466">
    <property type="entry name" value="Beta-lactam-related"/>
</dbReference>
<dbReference type="Gene3D" id="3.40.710.10">
    <property type="entry name" value="DD-peptidase/beta-lactamase superfamily"/>
    <property type="match status" value="1"/>
</dbReference>